<dbReference type="Proteomes" id="UP000183190">
    <property type="component" value="Unassembled WGS sequence"/>
</dbReference>
<protein>
    <recommendedName>
        <fullName evidence="3">Permuted papain-like amidase enzyme, YaeF/YiiX, C92 family</fullName>
    </recommendedName>
</protein>
<dbReference type="EMBL" id="FNWV01000001">
    <property type="protein sequence ID" value="SEH39244.1"/>
    <property type="molecule type" value="Genomic_DNA"/>
</dbReference>
<dbReference type="Gene3D" id="3.90.1720.10">
    <property type="entry name" value="endopeptidase domain like (from Nostoc punctiforme)"/>
    <property type="match status" value="1"/>
</dbReference>
<evidence type="ECO:0008006" key="3">
    <source>
        <dbReference type="Google" id="ProtNLM"/>
    </source>
</evidence>
<dbReference type="OrthoDB" id="1645744at2"/>
<organism evidence="1 2">
    <name type="scientific">Ruminococcus flavefaciens</name>
    <dbReference type="NCBI Taxonomy" id="1265"/>
    <lineage>
        <taxon>Bacteria</taxon>
        <taxon>Bacillati</taxon>
        <taxon>Bacillota</taxon>
        <taxon>Clostridia</taxon>
        <taxon>Eubacteriales</taxon>
        <taxon>Oscillospiraceae</taxon>
        <taxon>Ruminococcus</taxon>
    </lineage>
</organism>
<gene>
    <name evidence="1" type="ORF">SAMN02910265_00308</name>
</gene>
<name>A0A1H6HYI9_RUMFL</name>
<accession>A0A1H6HYI9</accession>
<evidence type="ECO:0000313" key="2">
    <source>
        <dbReference type="Proteomes" id="UP000183190"/>
    </source>
</evidence>
<sequence>MGDYIYLIVAQTGTRPARFFKFFTKKPYNHVSMSGDVDLTEMYSFCRTYRPFPLPATFNKEVVGKGTLGQFHNIPCEIYRIKVSHAQKEAFNILINHFEEHRKVYSYNLLGLLAVYFNIEWKRERSFVCSQFVAYTMDKIGIPLEKAFCLYKPDDFRTFPGADLIYTGELNAFYETMQSKLYT</sequence>
<dbReference type="AlphaFoldDB" id="A0A1H6HYI9"/>
<reference evidence="1 2" key="1">
    <citation type="submission" date="2016-10" db="EMBL/GenBank/DDBJ databases">
        <authorList>
            <person name="de Groot N.N."/>
        </authorList>
    </citation>
    <scope>NUCLEOTIDE SEQUENCE [LARGE SCALE GENOMIC DNA]</scope>
    <source>
        <strain evidence="1 2">YAD2003</strain>
    </source>
</reference>
<evidence type="ECO:0000313" key="1">
    <source>
        <dbReference type="EMBL" id="SEH39244.1"/>
    </source>
</evidence>
<proteinExistence type="predicted"/>